<feature type="domain" description="VanZ-like" evidence="2">
    <location>
        <begin position="35"/>
        <end position="116"/>
    </location>
</feature>
<organism evidence="3 4">
    <name type="scientific">Fervidibacillus albus</name>
    <dbReference type="NCBI Taxonomy" id="2980026"/>
    <lineage>
        <taxon>Bacteria</taxon>
        <taxon>Bacillati</taxon>
        <taxon>Bacillota</taxon>
        <taxon>Bacilli</taxon>
        <taxon>Bacillales</taxon>
        <taxon>Bacillaceae</taxon>
        <taxon>Fervidibacillus</taxon>
    </lineage>
</organism>
<dbReference type="RefSeq" id="WP_275417457.1">
    <property type="nucleotide sequence ID" value="NZ_CP106878.1"/>
</dbReference>
<feature type="transmembrane region" description="Helical" evidence="1">
    <location>
        <begin position="44"/>
        <end position="62"/>
    </location>
</feature>
<protein>
    <submittedName>
        <fullName evidence="3">VanZ family protein</fullName>
    </submittedName>
</protein>
<keyword evidence="1" id="KW-0472">Membrane</keyword>
<dbReference type="EMBL" id="CP106878">
    <property type="protein sequence ID" value="WAA09674.1"/>
    <property type="molecule type" value="Genomic_DNA"/>
</dbReference>
<dbReference type="Proteomes" id="UP001164718">
    <property type="component" value="Chromosome"/>
</dbReference>
<keyword evidence="4" id="KW-1185">Reference proteome</keyword>
<evidence type="ECO:0000259" key="2">
    <source>
        <dbReference type="Pfam" id="PF04892"/>
    </source>
</evidence>
<evidence type="ECO:0000313" key="3">
    <source>
        <dbReference type="EMBL" id="WAA09674.1"/>
    </source>
</evidence>
<dbReference type="InterPro" id="IPR006976">
    <property type="entry name" value="VanZ-like"/>
</dbReference>
<name>A0A9E8RVV9_9BACI</name>
<keyword evidence="1" id="KW-0812">Transmembrane</keyword>
<evidence type="ECO:0000256" key="1">
    <source>
        <dbReference type="SAM" id="Phobius"/>
    </source>
</evidence>
<gene>
    <name evidence="3" type="ORF">OE104_14335</name>
</gene>
<accession>A0A9E8RVV9</accession>
<dbReference type="Pfam" id="PF04892">
    <property type="entry name" value="VanZ"/>
    <property type="match status" value="1"/>
</dbReference>
<keyword evidence="1" id="KW-1133">Transmembrane helix</keyword>
<proteinExistence type="predicted"/>
<reference evidence="3" key="1">
    <citation type="submission" date="2022-09" db="EMBL/GenBank/DDBJ databases">
        <title>Complete Genomes of Fervidibacillus albus and Fervidibacillus halotolerans isolated from tidal flat sediments.</title>
        <authorList>
            <person name="Kwon K.K."/>
            <person name="Yang S.-H."/>
            <person name="Park M.J."/>
            <person name="Oh H.-M."/>
        </authorList>
    </citation>
    <scope>NUCLEOTIDE SEQUENCE</scope>
    <source>
        <strain evidence="3">MEBiC13591</strain>
    </source>
</reference>
<dbReference type="NCBIfam" id="NF037970">
    <property type="entry name" value="vanZ_1"/>
    <property type="match status" value="1"/>
</dbReference>
<evidence type="ECO:0000313" key="4">
    <source>
        <dbReference type="Proteomes" id="UP001164718"/>
    </source>
</evidence>
<sequence length="142" mass="16140">MKLLRWLITCAPFAYGGLIWYLSGRPSDAVIQFQFADSMIKESLHLVEFAILYFLIVLAFLANGQLTKKENLIAAVIAIVYGLIDEVHQSFVPYRSATIIDFVKDTVGVLIVYTIINQGYILKKNSIGKWLETFQRSFTKNV</sequence>
<dbReference type="KEGG" id="faf:OE104_14335"/>
<feature type="transmembrane region" description="Helical" evidence="1">
    <location>
        <begin position="6"/>
        <end position="23"/>
    </location>
</feature>
<dbReference type="AlphaFoldDB" id="A0A9E8RVV9"/>